<sequence length="136" mass="14895">MAAHVYIVPDETAKKLAYGNLLDVFSNRDAQSRLVAVKETYHADVTFYGPDAIHTGHDAVNAEAQKLLDDRPGWAFAPQGSVTKNHDMLYLAWGFGPVGDDGLVNVRTRGADVLIVEQGKVKKFWVIIEGITDVKG</sequence>
<protein>
    <submittedName>
        <fullName evidence="2">NTF2-like protein</fullName>
    </submittedName>
</protein>
<dbReference type="OrthoDB" id="4107844at2759"/>
<dbReference type="InterPro" id="IPR032710">
    <property type="entry name" value="NTF2-like_dom_sf"/>
</dbReference>
<evidence type="ECO:0000259" key="1">
    <source>
        <dbReference type="Pfam" id="PF12680"/>
    </source>
</evidence>
<dbReference type="InterPro" id="IPR037401">
    <property type="entry name" value="SnoaL-like"/>
</dbReference>
<dbReference type="EMBL" id="LGRB01000018">
    <property type="protein sequence ID" value="OCT45888.1"/>
    <property type="molecule type" value="Genomic_DNA"/>
</dbReference>
<dbReference type="AlphaFoldDB" id="A0A1C1CBN9"/>
<proteinExistence type="predicted"/>
<dbReference type="SUPFAM" id="SSF54427">
    <property type="entry name" value="NTF2-like"/>
    <property type="match status" value="1"/>
</dbReference>
<keyword evidence="3" id="KW-1185">Reference proteome</keyword>
<feature type="domain" description="SnoaL-like" evidence="1">
    <location>
        <begin position="33"/>
        <end position="122"/>
    </location>
</feature>
<evidence type="ECO:0000313" key="2">
    <source>
        <dbReference type="EMBL" id="OCT45888.1"/>
    </source>
</evidence>
<dbReference type="Proteomes" id="UP000094526">
    <property type="component" value="Unassembled WGS sequence"/>
</dbReference>
<dbReference type="Pfam" id="PF12680">
    <property type="entry name" value="SnoaL_2"/>
    <property type="match status" value="1"/>
</dbReference>
<dbReference type="Gene3D" id="3.10.450.50">
    <property type="match status" value="1"/>
</dbReference>
<reference evidence="3" key="1">
    <citation type="submission" date="2015-07" db="EMBL/GenBank/DDBJ databases">
        <authorList>
            <person name="Teixeira M.M."/>
            <person name="Souza R.C."/>
            <person name="Almeida L.G."/>
            <person name="Vicente V.A."/>
            <person name="de Hoog S."/>
            <person name="Bocca A.L."/>
            <person name="de Almeida S.R."/>
            <person name="Vasconcelos A.T."/>
            <person name="Felipe M.S."/>
        </authorList>
    </citation>
    <scope>NUCLEOTIDE SEQUENCE [LARGE SCALE GENOMIC DNA]</scope>
    <source>
        <strain evidence="3">KSF</strain>
    </source>
</reference>
<name>A0A1C1CBN9_9EURO</name>
<organism evidence="2 3">
    <name type="scientific">Cladophialophora carrionii</name>
    <dbReference type="NCBI Taxonomy" id="86049"/>
    <lineage>
        <taxon>Eukaryota</taxon>
        <taxon>Fungi</taxon>
        <taxon>Dikarya</taxon>
        <taxon>Ascomycota</taxon>
        <taxon>Pezizomycotina</taxon>
        <taxon>Eurotiomycetes</taxon>
        <taxon>Chaetothyriomycetidae</taxon>
        <taxon>Chaetothyriales</taxon>
        <taxon>Herpotrichiellaceae</taxon>
        <taxon>Cladophialophora</taxon>
    </lineage>
</organism>
<dbReference type="VEuPathDB" id="FungiDB:G647_00043"/>
<accession>A0A1C1CBN9</accession>
<dbReference type="VEuPathDB" id="FungiDB:CLCR_00068"/>
<evidence type="ECO:0000313" key="3">
    <source>
        <dbReference type="Proteomes" id="UP000094526"/>
    </source>
</evidence>
<gene>
    <name evidence="2" type="ORF">CLCR_00068</name>
</gene>
<comment type="caution">
    <text evidence="2">The sequence shown here is derived from an EMBL/GenBank/DDBJ whole genome shotgun (WGS) entry which is preliminary data.</text>
</comment>
<dbReference type="STRING" id="86049.A0A1C1CBN9"/>